<reference evidence="2" key="1">
    <citation type="submission" date="2007-03" db="EMBL/GenBank/DDBJ databases">
        <title>Complete sequence of chromosome 3 of Burkholderia vietnamiensis G4.</title>
        <authorList>
            <consortium name="US DOE Joint Genome Institute"/>
            <person name="Copeland A."/>
            <person name="Lucas S."/>
            <person name="Lapidus A."/>
            <person name="Barry K."/>
            <person name="Detter J.C."/>
            <person name="Glavina del Rio T."/>
            <person name="Hammon N."/>
            <person name="Israni S."/>
            <person name="Dalin E."/>
            <person name="Tice H."/>
            <person name="Pitluck S."/>
            <person name="Chain P."/>
            <person name="Malfatti S."/>
            <person name="Shin M."/>
            <person name="Vergez L."/>
            <person name="Schmutz J."/>
            <person name="Larimer F."/>
            <person name="Land M."/>
            <person name="Hauser L."/>
            <person name="Kyrpides N."/>
            <person name="Tiedje J."/>
            <person name="Richardson P."/>
        </authorList>
    </citation>
    <scope>NUCLEOTIDE SEQUENCE [LARGE SCALE GENOMIC DNA]</scope>
    <source>
        <strain evidence="2">G4 / LMG 22486</strain>
    </source>
</reference>
<name>A4JRQ1_BURVG</name>
<sequence length="66" mass="7483">MSVSLRRLGVFLDVENACGDERRVRRPARCAAQIRRLVALLRPHRQLLEPAARDFEPAQGARACRS</sequence>
<accession>A4JRQ1</accession>
<gene>
    <name evidence="1" type="ordered locus">Bcep1808_6029</name>
</gene>
<dbReference type="AlphaFoldDB" id="A4JRQ1"/>
<evidence type="ECO:0000313" key="2">
    <source>
        <dbReference type="Proteomes" id="UP000002287"/>
    </source>
</evidence>
<proteinExistence type="predicted"/>
<protein>
    <submittedName>
        <fullName evidence="1">Uncharacterized protein</fullName>
    </submittedName>
</protein>
<dbReference type="Proteomes" id="UP000002287">
    <property type="component" value="Chromosome 3"/>
</dbReference>
<dbReference type="KEGG" id="bvi:Bcep1808_6029"/>
<dbReference type="EMBL" id="CP000616">
    <property type="protein sequence ID" value="ABO58954.1"/>
    <property type="molecule type" value="Genomic_DNA"/>
</dbReference>
<dbReference type="HOGENOM" id="CLU_2822898_0_0_4"/>
<evidence type="ECO:0000313" key="1">
    <source>
        <dbReference type="EMBL" id="ABO58954.1"/>
    </source>
</evidence>
<organism evidence="1 2">
    <name type="scientific">Burkholderia vietnamiensis (strain G4 / LMG 22486)</name>
    <name type="common">Burkholderia cepacia (strain R1808)</name>
    <dbReference type="NCBI Taxonomy" id="269482"/>
    <lineage>
        <taxon>Bacteria</taxon>
        <taxon>Pseudomonadati</taxon>
        <taxon>Pseudomonadota</taxon>
        <taxon>Betaproteobacteria</taxon>
        <taxon>Burkholderiales</taxon>
        <taxon>Burkholderiaceae</taxon>
        <taxon>Burkholderia</taxon>
        <taxon>Burkholderia cepacia complex</taxon>
    </lineage>
</organism>